<evidence type="ECO:0000256" key="3">
    <source>
        <dbReference type="ARBA" id="ARBA00023125"/>
    </source>
</evidence>
<keyword evidence="2" id="KW-0805">Transcription regulation</keyword>
<gene>
    <name evidence="6" type="ORF">HBO33_19405</name>
</gene>
<comment type="caution">
    <text evidence="6">The sequence shown here is derived from an EMBL/GenBank/DDBJ whole genome shotgun (WGS) entry which is preliminary data.</text>
</comment>
<dbReference type="InterPro" id="IPR036388">
    <property type="entry name" value="WH-like_DNA-bd_sf"/>
</dbReference>
<dbReference type="Proteomes" id="UP000542111">
    <property type="component" value="Unassembled WGS sequence"/>
</dbReference>
<dbReference type="PANTHER" id="PTHR30346">
    <property type="entry name" value="TRANSCRIPTIONAL DUAL REGULATOR HCAR-RELATED"/>
    <property type="match status" value="1"/>
</dbReference>
<sequence length="304" mass="32801">MEIRHFRYFLAVARHRNFTRAAEQLDIAPPTLSRQIQDMERTLGTRLFIRRQRDVSLTEAGTALLAEAEATVRQFEFAQRNAQRAGRGEIGHIELGYVASAVYSGVLQRQVQGFCAQFADVSLSVRESPMALLPGLVAEGRYDIGYIRSPMTLPDGVEALRLGSEGFVLALPQGSWLLGLKAITCAHLQNETFILPEQISGTLQVAAQGGYAPRLGPQPGGLVAVIALVSLGQGVAVVPESVVGHVSLPGVHYRTIEGSDASSWLSLIYRRFEKAPAVARYIQHVKHKLAPTGPGGVGSSPPTA</sequence>
<dbReference type="SUPFAM" id="SSF46785">
    <property type="entry name" value="Winged helix' DNA-binding domain"/>
    <property type="match status" value="1"/>
</dbReference>
<dbReference type="InterPro" id="IPR005119">
    <property type="entry name" value="LysR_subst-bd"/>
</dbReference>
<keyword evidence="4" id="KW-0804">Transcription</keyword>
<evidence type="ECO:0000256" key="1">
    <source>
        <dbReference type="ARBA" id="ARBA00009437"/>
    </source>
</evidence>
<evidence type="ECO:0000256" key="2">
    <source>
        <dbReference type="ARBA" id="ARBA00023015"/>
    </source>
</evidence>
<dbReference type="GeneID" id="70099521"/>
<dbReference type="Gene3D" id="1.10.10.10">
    <property type="entry name" value="Winged helix-like DNA-binding domain superfamily/Winged helix DNA-binding domain"/>
    <property type="match status" value="1"/>
</dbReference>
<dbReference type="RefSeq" id="WP_076964591.1">
    <property type="nucleotide sequence ID" value="NZ_CBCRYT010000078.1"/>
</dbReference>
<dbReference type="SUPFAM" id="SSF53850">
    <property type="entry name" value="Periplasmic binding protein-like II"/>
    <property type="match status" value="1"/>
</dbReference>
<keyword evidence="3" id="KW-0238">DNA-binding</keyword>
<proteinExistence type="inferred from homology"/>
<dbReference type="InterPro" id="IPR000847">
    <property type="entry name" value="LysR_HTH_N"/>
</dbReference>
<dbReference type="PRINTS" id="PR00039">
    <property type="entry name" value="HTHLYSR"/>
</dbReference>
<dbReference type="FunFam" id="1.10.10.10:FF:000001">
    <property type="entry name" value="LysR family transcriptional regulator"/>
    <property type="match status" value="1"/>
</dbReference>
<organism evidence="6 7">
    <name type="scientific">Pseudomonas gessardii</name>
    <dbReference type="NCBI Taxonomy" id="78544"/>
    <lineage>
        <taxon>Bacteria</taxon>
        <taxon>Pseudomonadati</taxon>
        <taxon>Pseudomonadota</taxon>
        <taxon>Gammaproteobacteria</taxon>
        <taxon>Pseudomonadales</taxon>
        <taxon>Pseudomonadaceae</taxon>
        <taxon>Pseudomonas</taxon>
    </lineage>
</organism>
<evidence type="ECO:0000313" key="6">
    <source>
        <dbReference type="EMBL" id="NNA97338.1"/>
    </source>
</evidence>
<dbReference type="Gene3D" id="3.40.190.10">
    <property type="entry name" value="Periplasmic binding protein-like II"/>
    <property type="match status" value="2"/>
</dbReference>
<dbReference type="CDD" id="cd08414">
    <property type="entry name" value="PBP2_LTTR_aromatics_like"/>
    <property type="match status" value="1"/>
</dbReference>
<dbReference type="AlphaFoldDB" id="A0A7Y1QP13"/>
<reference evidence="6 7" key="1">
    <citation type="journal article" date="2020" name="Front. Microbiol.">
        <title>Genetic Organization of the aprX-lipA2 Operon Affects the Proteolytic Potential of Pseudomonas Species in Milk.</title>
        <authorList>
            <person name="Maier C."/>
            <person name="Huptas C."/>
            <person name="von Neubeck M."/>
            <person name="Scherer S."/>
            <person name="Wenning M."/>
            <person name="Lucking G."/>
        </authorList>
    </citation>
    <scope>NUCLEOTIDE SEQUENCE [LARGE SCALE GENOMIC DNA]</scope>
    <source>
        <strain evidence="6 7">G4779</strain>
    </source>
</reference>
<evidence type="ECO:0000313" key="7">
    <source>
        <dbReference type="Proteomes" id="UP000542111"/>
    </source>
</evidence>
<dbReference type="InterPro" id="IPR036390">
    <property type="entry name" value="WH_DNA-bd_sf"/>
</dbReference>
<dbReference type="GO" id="GO:0003700">
    <property type="term" value="F:DNA-binding transcription factor activity"/>
    <property type="evidence" value="ECO:0007669"/>
    <property type="project" value="InterPro"/>
</dbReference>
<comment type="similarity">
    <text evidence="1">Belongs to the LysR transcriptional regulatory family.</text>
</comment>
<dbReference type="OrthoDB" id="5289754at2"/>
<dbReference type="EMBL" id="JAAQYP010000034">
    <property type="protein sequence ID" value="NNA97338.1"/>
    <property type="molecule type" value="Genomic_DNA"/>
</dbReference>
<evidence type="ECO:0000259" key="5">
    <source>
        <dbReference type="PROSITE" id="PS50931"/>
    </source>
</evidence>
<feature type="domain" description="HTH lysR-type" evidence="5">
    <location>
        <begin position="1"/>
        <end position="58"/>
    </location>
</feature>
<dbReference type="Pfam" id="PF03466">
    <property type="entry name" value="LysR_substrate"/>
    <property type="match status" value="1"/>
</dbReference>
<name>A0A7Y1QP13_9PSED</name>
<accession>A0A7Y1QP13</accession>
<protein>
    <submittedName>
        <fullName evidence="6">LysR family transcriptional regulator</fullName>
    </submittedName>
</protein>
<dbReference type="GO" id="GO:0003677">
    <property type="term" value="F:DNA binding"/>
    <property type="evidence" value="ECO:0007669"/>
    <property type="project" value="UniProtKB-KW"/>
</dbReference>
<dbReference type="GO" id="GO:0032993">
    <property type="term" value="C:protein-DNA complex"/>
    <property type="evidence" value="ECO:0007669"/>
    <property type="project" value="TreeGrafter"/>
</dbReference>
<dbReference type="PANTHER" id="PTHR30346:SF17">
    <property type="entry name" value="LYSR FAMILY TRANSCRIPTIONAL REGULATOR"/>
    <property type="match status" value="1"/>
</dbReference>
<evidence type="ECO:0000256" key="4">
    <source>
        <dbReference type="ARBA" id="ARBA00023163"/>
    </source>
</evidence>
<dbReference type="PROSITE" id="PS50931">
    <property type="entry name" value="HTH_LYSR"/>
    <property type="match status" value="1"/>
</dbReference>
<dbReference type="Pfam" id="PF00126">
    <property type="entry name" value="HTH_1"/>
    <property type="match status" value="1"/>
</dbReference>